<dbReference type="GO" id="GO:0009099">
    <property type="term" value="P:L-valine biosynthetic process"/>
    <property type="evidence" value="ECO:0007669"/>
    <property type="project" value="TreeGrafter"/>
</dbReference>
<evidence type="ECO:0000259" key="6">
    <source>
        <dbReference type="Pfam" id="PF02775"/>
    </source>
</evidence>
<dbReference type="InterPro" id="IPR029035">
    <property type="entry name" value="DHS-like_NAD/FAD-binding_dom"/>
</dbReference>
<keyword evidence="3 4" id="KW-0786">Thiamine pyrophosphate</keyword>
<organism evidence="8 9">
    <name type="scientific">Bordetella genomosp. 8</name>
    <dbReference type="NCBI Taxonomy" id="1416806"/>
    <lineage>
        <taxon>Bacteria</taxon>
        <taxon>Pseudomonadati</taxon>
        <taxon>Pseudomonadota</taxon>
        <taxon>Betaproteobacteria</taxon>
        <taxon>Burkholderiales</taxon>
        <taxon>Alcaligenaceae</taxon>
        <taxon>Bordetella</taxon>
    </lineage>
</organism>
<feature type="domain" description="Thiamine pyrophosphate enzyme central" evidence="5">
    <location>
        <begin position="194"/>
        <end position="301"/>
    </location>
</feature>
<feature type="domain" description="Thiamine pyrophosphate enzyme TPP-binding" evidence="6">
    <location>
        <begin position="387"/>
        <end position="532"/>
    </location>
</feature>
<dbReference type="GO" id="GO:0050660">
    <property type="term" value="F:flavin adenine dinucleotide binding"/>
    <property type="evidence" value="ECO:0007669"/>
    <property type="project" value="TreeGrafter"/>
</dbReference>
<gene>
    <name evidence="8" type="ORF">CAL12_07855</name>
</gene>
<dbReference type="InterPro" id="IPR029061">
    <property type="entry name" value="THDP-binding"/>
</dbReference>
<reference evidence="8 9" key="1">
    <citation type="submission" date="2017-05" db="EMBL/GenBank/DDBJ databases">
        <title>Complete and WGS of Bordetella genogroups.</title>
        <authorList>
            <person name="Spilker T."/>
            <person name="LiPuma J."/>
        </authorList>
    </citation>
    <scope>NUCLEOTIDE SEQUENCE [LARGE SCALE GENOMIC DNA]</scope>
    <source>
        <strain evidence="8 9">AU19157</strain>
    </source>
</reference>
<evidence type="ECO:0000259" key="7">
    <source>
        <dbReference type="Pfam" id="PF02776"/>
    </source>
</evidence>
<evidence type="ECO:0000259" key="5">
    <source>
        <dbReference type="Pfam" id="PF00205"/>
    </source>
</evidence>
<evidence type="ECO:0000313" key="8">
    <source>
        <dbReference type="EMBL" id="ARP80759.1"/>
    </source>
</evidence>
<evidence type="ECO:0000256" key="2">
    <source>
        <dbReference type="ARBA" id="ARBA00007812"/>
    </source>
</evidence>
<dbReference type="InterPro" id="IPR011766">
    <property type="entry name" value="TPP_enzyme_TPP-bd"/>
</dbReference>
<dbReference type="SUPFAM" id="SSF52467">
    <property type="entry name" value="DHS-like NAD/FAD-binding domain"/>
    <property type="match status" value="1"/>
</dbReference>
<evidence type="ECO:0000256" key="3">
    <source>
        <dbReference type="ARBA" id="ARBA00023052"/>
    </source>
</evidence>
<dbReference type="Pfam" id="PF00205">
    <property type="entry name" value="TPP_enzyme_M"/>
    <property type="match status" value="1"/>
</dbReference>
<evidence type="ECO:0000256" key="4">
    <source>
        <dbReference type="RuleBase" id="RU362132"/>
    </source>
</evidence>
<dbReference type="KEGG" id="bgv:CAL12_07855"/>
<feature type="domain" description="Thiamine pyrophosphate enzyme N-terminal TPP-binding" evidence="7">
    <location>
        <begin position="6"/>
        <end position="119"/>
    </location>
</feature>
<dbReference type="GO" id="GO:0009097">
    <property type="term" value="P:isoleucine biosynthetic process"/>
    <property type="evidence" value="ECO:0007669"/>
    <property type="project" value="TreeGrafter"/>
</dbReference>
<dbReference type="InterPro" id="IPR012000">
    <property type="entry name" value="Thiamin_PyroP_enz_cen_dom"/>
</dbReference>
<comment type="similarity">
    <text evidence="2 4">Belongs to the TPP enzyme family.</text>
</comment>
<dbReference type="PANTHER" id="PTHR18968">
    <property type="entry name" value="THIAMINE PYROPHOSPHATE ENZYMES"/>
    <property type="match status" value="1"/>
</dbReference>
<sequence>MTRSRNGADALVQTLGAAGVKRIFTLSGNHIMPVFDACVDARIELVHVRHEAAAVHMADAWARLTGEVGVAMVTGGPGHANAVSALYTASMAESPVLLLSGHAPNNQIGMGAFQEMRQADVAEPLAKWSATVGSADAMAGDVGTAMRIARSGRPGPVSLGLPTDALEAACTAQTDTPQSFDAIAQALDAGVAASLLQRLRAAQRPLILTGPATMMGPALARARELEAASGIPVIGMESPRGVADPSLGAFAQMLAQADCILLLGKRVDFTLKFGKPPAIAADCAFLQVDADAPELERTRRAVGSRLEAWALADAASAMNALLRAAMASARSPRHGSWTRDVRDAIAYRPEAWRTASSALDGRMHPVQALAPVQQLLDSHPDSVLIADGGEIGQWAQACLHAPNRVVNGVAGSIGAALPFALAARLARPDAPVVTVMGDGTFGFHTAEMDTAVRYRLPFIAVVGNDARWNAEYQIQLRDYGKDRLIGCELLPARYDAVTAAFGGFGKQVTDPAQVAPAIDEAYRSGLPACLNIMIEGFPAPTVSRPAGA</sequence>
<evidence type="ECO:0000256" key="1">
    <source>
        <dbReference type="ARBA" id="ARBA00001964"/>
    </source>
</evidence>
<dbReference type="InterPro" id="IPR012001">
    <property type="entry name" value="Thiamin_PyroP_enz_TPP-bd_dom"/>
</dbReference>
<protein>
    <submittedName>
        <fullName evidence="8">Acetolactate synthase</fullName>
    </submittedName>
</protein>
<name>A0A1W6YIE1_9BORD</name>
<dbReference type="FunFam" id="3.40.50.970:FF:000007">
    <property type="entry name" value="Acetolactate synthase"/>
    <property type="match status" value="1"/>
</dbReference>
<dbReference type="CDD" id="cd07035">
    <property type="entry name" value="TPP_PYR_POX_like"/>
    <property type="match status" value="1"/>
</dbReference>
<dbReference type="SUPFAM" id="SSF52518">
    <property type="entry name" value="Thiamin diphosphate-binding fold (THDP-binding)"/>
    <property type="match status" value="2"/>
</dbReference>
<dbReference type="Pfam" id="PF02776">
    <property type="entry name" value="TPP_enzyme_N"/>
    <property type="match status" value="1"/>
</dbReference>
<dbReference type="GO" id="GO:0000287">
    <property type="term" value="F:magnesium ion binding"/>
    <property type="evidence" value="ECO:0007669"/>
    <property type="project" value="InterPro"/>
</dbReference>
<dbReference type="PANTHER" id="PTHR18968:SF166">
    <property type="entry name" value="2-HYDROXYACYL-COA LYASE 2"/>
    <property type="match status" value="1"/>
</dbReference>
<dbReference type="OrthoDB" id="2254214at2"/>
<comment type="cofactor">
    <cofactor evidence="1">
        <name>thiamine diphosphate</name>
        <dbReference type="ChEBI" id="CHEBI:58937"/>
    </cofactor>
</comment>
<dbReference type="GO" id="GO:0030976">
    <property type="term" value="F:thiamine pyrophosphate binding"/>
    <property type="evidence" value="ECO:0007669"/>
    <property type="project" value="InterPro"/>
</dbReference>
<dbReference type="EMBL" id="CP021108">
    <property type="protein sequence ID" value="ARP80759.1"/>
    <property type="molecule type" value="Genomic_DNA"/>
</dbReference>
<keyword evidence="9" id="KW-1185">Reference proteome</keyword>
<dbReference type="RefSeq" id="WP_086063980.1">
    <property type="nucleotide sequence ID" value="NZ_CP021108.1"/>
</dbReference>
<dbReference type="GO" id="GO:0003984">
    <property type="term" value="F:acetolactate synthase activity"/>
    <property type="evidence" value="ECO:0007669"/>
    <property type="project" value="TreeGrafter"/>
</dbReference>
<accession>A0A1W6YIE1</accession>
<dbReference type="InterPro" id="IPR045229">
    <property type="entry name" value="TPP_enz"/>
</dbReference>
<dbReference type="Gene3D" id="3.40.50.970">
    <property type="match status" value="2"/>
</dbReference>
<dbReference type="Proteomes" id="UP000194151">
    <property type="component" value="Chromosome"/>
</dbReference>
<dbReference type="Pfam" id="PF02775">
    <property type="entry name" value="TPP_enzyme_C"/>
    <property type="match status" value="1"/>
</dbReference>
<dbReference type="Gene3D" id="3.40.50.1220">
    <property type="entry name" value="TPP-binding domain"/>
    <property type="match status" value="1"/>
</dbReference>
<proteinExistence type="inferred from homology"/>
<dbReference type="AlphaFoldDB" id="A0A1W6YIE1"/>
<dbReference type="CDD" id="cd02004">
    <property type="entry name" value="TPP_BZL_OCoD_HPCL"/>
    <property type="match status" value="1"/>
</dbReference>
<dbReference type="GO" id="GO:0005948">
    <property type="term" value="C:acetolactate synthase complex"/>
    <property type="evidence" value="ECO:0007669"/>
    <property type="project" value="TreeGrafter"/>
</dbReference>
<dbReference type="STRING" id="1416806.CAL12_07855"/>
<evidence type="ECO:0000313" key="9">
    <source>
        <dbReference type="Proteomes" id="UP000194151"/>
    </source>
</evidence>